<comment type="caution">
    <text evidence="1">The sequence shown here is derived from an EMBL/GenBank/DDBJ whole genome shotgun (WGS) entry which is preliminary data.</text>
</comment>
<evidence type="ECO:0000313" key="1">
    <source>
        <dbReference type="EMBL" id="KAA6342204.1"/>
    </source>
</evidence>
<sequence length="184" mass="21553">MITYCDPSFKGTGKNDYKAIKTWGKKGTELHCLFAFVRQCSINEMVRWFYDLHERFPSNVICDYFMEANFMQDMILDEFTTEGNLRGYQLPIRADKRSKPDKFARIEAISPLWERGFVFYNENMQADKDMKTSIEQTLAFEKGTHAHDDAPDADEGAIYILQQRTRMEAFIPRFGKQTPPKSSW</sequence>
<gene>
    <name evidence="1" type="ORF">EZS27_010058</name>
</gene>
<protein>
    <recommendedName>
        <fullName evidence="2">Terminase large subunit gp17-like C-terminal domain-containing protein</fullName>
    </recommendedName>
</protein>
<accession>A0A5J4S7W4</accession>
<organism evidence="1">
    <name type="scientific">termite gut metagenome</name>
    <dbReference type="NCBI Taxonomy" id="433724"/>
    <lineage>
        <taxon>unclassified sequences</taxon>
        <taxon>metagenomes</taxon>
        <taxon>organismal metagenomes</taxon>
    </lineage>
</organism>
<dbReference type="EMBL" id="SNRY01000340">
    <property type="protein sequence ID" value="KAA6342204.1"/>
    <property type="molecule type" value="Genomic_DNA"/>
</dbReference>
<evidence type="ECO:0008006" key="2">
    <source>
        <dbReference type="Google" id="ProtNLM"/>
    </source>
</evidence>
<dbReference type="NCBIfam" id="TIGR01630">
    <property type="entry name" value="psiM2_ORF9"/>
    <property type="match status" value="1"/>
</dbReference>
<dbReference type="AlphaFoldDB" id="A0A5J4S7W4"/>
<dbReference type="InterPro" id="IPR006517">
    <property type="entry name" value="Phage_terminase_lsu-like_C"/>
</dbReference>
<reference evidence="1" key="1">
    <citation type="submission" date="2019-03" db="EMBL/GenBank/DDBJ databases">
        <title>Single cell metagenomics reveals metabolic interactions within the superorganism composed of flagellate Streblomastix strix and complex community of Bacteroidetes bacteria on its surface.</title>
        <authorList>
            <person name="Treitli S.C."/>
            <person name="Kolisko M."/>
            <person name="Husnik F."/>
            <person name="Keeling P."/>
            <person name="Hampl V."/>
        </authorList>
    </citation>
    <scope>NUCLEOTIDE SEQUENCE</scope>
    <source>
        <strain evidence="1">STM</strain>
    </source>
</reference>
<name>A0A5J4S7W4_9ZZZZ</name>
<proteinExistence type="predicted"/>